<dbReference type="InterPro" id="IPR000182">
    <property type="entry name" value="GNAT_dom"/>
</dbReference>
<dbReference type="SUPFAM" id="SSF55729">
    <property type="entry name" value="Acyl-CoA N-acyltransferases (Nat)"/>
    <property type="match status" value="1"/>
</dbReference>
<gene>
    <name evidence="2" type="ORF">BET10_09520</name>
</gene>
<reference evidence="2 3" key="1">
    <citation type="submission" date="2016-09" db="EMBL/GenBank/DDBJ databases">
        <title>Pseudoalteromonas amylolytica sp. nov., isolated from the surface seawater.</title>
        <authorList>
            <person name="Wu Y.-H."/>
            <person name="Cheng H."/>
            <person name="Jin X.-B."/>
            <person name="Wang C.-S."/>
            <person name="Xu X.-W."/>
        </authorList>
    </citation>
    <scope>NUCLEOTIDE SEQUENCE [LARGE SCALE GENOMIC DNA]</scope>
    <source>
        <strain evidence="2 3">JW1</strain>
    </source>
</reference>
<dbReference type="InterPro" id="IPR053144">
    <property type="entry name" value="Acetyltransferase_Butenolide"/>
</dbReference>
<evidence type="ECO:0000259" key="1">
    <source>
        <dbReference type="PROSITE" id="PS51186"/>
    </source>
</evidence>
<dbReference type="AlphaFoldDB" id="A0A1S1MY44"/>
<name>A0A1S1MY44_9GAMM</name>
<accession>A0A1S1MY44</accession>
<proteinExistence type="predicted"/>
<comment type="caution">
    <text evidence="2">The sequence shown here is derived from an EMBL/GenBank/DDBJ whole genome shotgun (WGS) entry which is preliminary data.</text>
</comment>
<organism evidence="2 3">
    <name type="scientific">Pseudoalteromonas amylolytica</name>
    <dbReference type="NCBI Taxonomy" id="1859457"/>
    <lineage>
        <taxon>Bacteria</taxon>
        <taxon>Pseudomonadati</taxon>
        <taxon>Pseudomonadota</taxon>
        <taxon>Gammaproteobacteria</taxon>
        <taxon>Alteromonadales</taxon>
        <taxon>Pseudoalteromonadaceae</taxon>
        <taxon>Pseudoalteromonas</taxon>
    </lineage>
</organism>
<dbReference type="STRING" id="1859457.BET10_09520"/>
<sequence>MQVNVASDSHLILSYFDDIHANISQSYWAENIPKPLLRKALENSVCFAIIDPQAGLMAFARMITDKATFGYLADVFVQPAFQGQGLSKRLMEAIQTHPELQGLRRTMLATKDAHGLYEQYGFEPITDASPFMQIVVPDIYKPNL</sequence>
<keyword evidence="2" id="KW-0808">Transferase</keyword>
<evidence type="ECO:0000313" key="3">
    <source>
        <dbReference type="Proteomes" id="UP000179786"/>
    </source>
</evidence>
<dbReference type="RefSeq" id="WP_070984666.1">
    <property type="nucleotide sequence ID" value="NZ_MKJU01000025.1"/>
</dbReference>
<dbReference type="EMBL" id="MKJU01000025">
    <property type="protein sequence ID" value="OHU91094.1"/>
    <property type="molecule type" value="Genomic_DNA"/>
</dbReference>
<dbReference type="PROSITE" id="PS51186">
    <property type="entry name" value="GNAT"/>
    <property type="match status" value="1"/>
</dbReference>
<dbReference type="InterPro" id="IPR016181">
    <property type="entry name" value="Acyl_CoA_acyltransferase"/>
</dbReference>
<protein>
    <submittedName>
        <fullName evidence="2">GNAT family N-acetyltransferase</fullName>
    </submittedName>
</protein>
<dbReference type="GO" id="GO:0016747">
    <property type="term" value="F:acyltransferase activity, transferring groups other than amino-acyl groups"/>
    <property type="evidence" value="ECO:0007669"/>
    <property type="project" value="InterPro"/>
</dbReference>
<dbReference type="PANTHER" id="PTHR43233:SF1">
    <property type="entry name" value="FAMILY N-ACETYLTRANSFERASE, PUTATIVE (AFU_ORTHOLOGUE AFUA_6G03350)-RELATED"/>
    <property type="match status" value="1"/>
</dbReference>
<dbReference type="Gene3D" id="3.40.630.30">
    <property type="match status" value="1"/>
</dbReference>
<feature type="domain" description="N-acetyltransferase" evidence="1">
    <location>
        <begin position="1"/>
        <end position="144"/>
    </location>
</feature>
<evidence type="ECO:0000313" key="2">
    <source>
        <dbReference type="EMBL" id="OHU91094.1"/>
    </source>
</evidence>
<dbReference type="Proteomes" id="UP000179786">
    <property type="component" value="Unassembled WGS sequence"/>
</dbReference>
<dbReference type="Pfam" id="PF13508">
    <property type="entry name" value="Acetyltransf_7"/>
    <property type="match status" value="1"/>
</dbReference>
<dbReference type="OrthoDB" id="3216107at2"/>
<dbReference type="CDD" id="cd04301">
    <property type="entry name" value="NAT_SF"/>
    <property type="match status" value="1"/>
</dbReference>
<dbReference type="PANTHER" id="PTHR43233">
    <property type="entry name" value="FAMILY N-ACETYLTRANSFERASE, PUTATIVE (AFU_ORTHOLOGUE AFUA_6G03350)-RELATED"/>
    <property type="match status" value="1"/>
</dbReference>
<keyword evidence="3" id="KW-1185">Reference proteome</keyword>